<proteinExistence type="predicted"/>
<comment type="caution">
    <text evidence="2">The sequence shown here is derived from an EMBL/GenBank/DDBJ whole genome shotgun (WGS) entry which is preliminary data.</text>
</comment>
<name>A0A3M7PMW8_BRAPC</name>
<dbReference type="SUPFAM" id="SSF52218">
    <property type="entry name" value="Flavoproteins"/>
    <property type="match status" value="1"/>
</dbReference>
<organism evidence="2 3">
    <name type="scientific">Brachionus plicatilis</name>
    <name type="common">Marine rotifer</name>
    <name type="synonym">Brachionus muelleri</name>
    <dbReference type="NCBI Taxonomy" id="10195"/>
    <lineage>
        <taxon>Eukaryota</taxon>
        <taxon>Metazoa</taxon>
        <taxon>Spiralia</taxon>
        <taxon>Gnathifera</taxon>
        <taxon>Rotifera</taxon>
        <taxon>Eurotatoria</taxon>
        <taxon>Monogononta</taxon>
        <taxon>Pseudotrocha</taxon>
        <taxon>Ploima</taxon>
        <taxon>Brachionidae</taxon>
        <taxon>Brachionus</taxon>
    </lineage>
</organism>
<feature type="compositionally biased region" description="Polar residues" evidence="1">
    <location>
        <begin position="18"/>
        <end position="28"/>
    </location>
</feature>
<keyword evidence="3" id="KW-1185">Reference proteome</keyword>
<evidence type="ECO:0000313" key="2">
    <source>
        <dbReference type="EMBL" id="RNA00457.1"/>
    </source>
</evidence>
<gene>
    <name evidence="2" type="ORF">BpHYR1_046867</name>
</gene>
<dbReference type="InterPro" id="IPR029039">
    <property type="entry name" value="Flavoprotein-like_sf"/>
</dbReference>
<protein>
    <submittedName>
        <fullName evidence="2">NAD(P)H:quinone type IV</fullName>
    </submittedName>
</protein>
<dbReference type="OrthoDB" id="504689at2759"/>
<sequence length="52" mass="5510">NLADNSTIHGGSPWGAGTITNSDGSRQPSDLELEVAHFQGLEFGMLIKKVVN</sequence>
<dbReference type="Proteomes" id="UP000276133">
    <property type="component" value="Unassembled WGS sequence"/>
</dbReference>
<reference evidence="2 3" key="1">
    <citation type="journal article" date="2018" name="Sci. Rep.">
        <title>Genomic signatures of local adaptation to the degree of environmental predictability in rotifers.</title>
        <authorList>
            <person name="Franch-Gras L."/>
            <person name="Hahn C."/>
            <person name="Garcia-Roger E.M."/>
            <person name="Carmona M.J."/>
            <person name="Serra M."/>
            <person name="Gomez A."/>
        </authorList>
    </citation>
    <scope>NUCLEOTIDE SEQUENCE [LARGE SCALE GENOMIC DNA]</scope>
    <source>
        <strain evidence="2">HYR1</strain>
    </source>
</reference>
<evidence type="ECO:0000256" key="1">
    <source>
        <dbReference type="SAM" id="MobiDB-lite"/>
    </source>
</evidence>
<dbReference type="STRING" id="10195.A0A3M7PMW8"/>
<dbReference type="AlphaFoldDB" id="A0A3M7PMW8"/>
<evidence type="ECO:0000313" key="3">
    <source>
        <dbReference type="Proteomes" id="UP000276133"/>
    </source>
</evidence>
<feature type="non-terminal residue" evidence="2">
    <location>
        <position position="1"/>
    </location>
</feature>
<feature type="region of interest" description="Disordered" evidence="1">
    <location>
        <begin position="1"/>
        <end position="28"/>
    </location>
</feature>
<accession>A0A3M7PMW8</accession>
<dbReference type="Gene3D" id="3.40.50.360">
    <property type="match status" value="1"/>
</dbReference>
<dbReference type="EMBL" id="REGN01009741">
    <property type="protein sequence ID" value="RNA00457.1"/>
    <property type="molecule type" value="Genomic_DNA"/>
</dbReference>